<proteinExistence type="predicted"/>
<dbReference type="PIRSF" id="PIRSF001444">
    <property type="entry name" value="Adenylate_cycl"/>
    <property type="match status" value="1"/>
</dbReference>
<evidence type="ECO:0000259" key="1">
    <source>
        <dbReference type="Pfam" id="PF12633"/>
    </source>
</evidence>
<gene>
    <name evidence="2" type="primary">cyaA</name>
    <name evidence="2" type="ORF">MoryE10_27560</name>
</gene>
<reference evidence="2" key="1">
    <citation type="submission" date="2019-06" db="EMBL/GenBank/DDBJ databases">
        <title>Complete genome sequence of Methylogaea oryzae strain JCM16910.</title>
        <authorList>
            <person name="Asakawa S."/>
        </authorList>
    </citation>
    <scope>NUCLEOTIDE SEQUENCE</scope>
    <source>
        <strain evidence="2">E10</strain>
    </source>
</reference>
<evidence type="ECO:0000313" key="3">
    <source>
        <dbReference type="Proteomes" id="UP000824988"/>
    </source>
</evidence>
<dbReference type="Pfam" id="PF01295">
    <property type="entry name" value="Adenylate_cycl"/>
    <property type="match status" value="1"/>
</dbReference>
<dbReference type="KEGG" id="moz:MoryE10_27560"/>
<dbReference type="GO" id="GO:0004016">
    <property type="term" value="F:adenylate cyclase activity"/>
    <property type="evidence" value="ECO:0007669"/>
    <property type="project" value="InterPro"/>
</dbReference>
<dbReference type="Proteomes" id="UP000824988">
    <property type="component" value="Chromosome"/>
</dbReference>
<dbReference type="GO" id="GO:0006171">
    <property type="term" value="P:cAMP biosynthetic process"/>
    <property type="evidence" value="ECO:0007669"/>
    <property type="project" value="InterPro"/>
</dbReference>
<protein>
    <submittedName>
        <fullName evidence="2">Adenylate cyclase</fullName>
    </submittedName>
</protein>
<dbReference type="AlphaFoldDB" id="A0A8D5ANJ4"/>
<dbReference type="PANTHER" id="PTHR38760">
    <property type="entry name" value="ADENYLATE CYCLASE"/>
    <property type="match status" value="1"/>
</dbReference>
<sequence length="943" mass="106974">MSSQAEKPSGTQTITTPSRRELDTAIARFRALNGQRMQRMMDTLTARQGDFLHLLPLLFHCNYPQLPGYVTASTPCGISGYAATEDTRKAVSRLARNISIRSPAVRRFPIYGLYIMGSVGTVAYSKSSDLDIWLCHAPFLEADELEALGEKAKAVELWAATLDLEVHFFFMDVDQFRSGVGCPISKESTGSIQHHLLLEEFYRSAFFIAGRIPIWWLVPPEHEHSYGLYTDMLKGSGLVAESEYLDFGGLESMPADEFLAASLWHLYKAIASPHKSLLKLLLMESYASEYPAVEWVSTQLKRAVYGGLVDANSLDPYILMYRKVEQYLDAKGEHERLELARQSFYLKANEALSQDSTGRSNQQRRSTLLGLIQEWGWGNRQLHILDSRRRRMLLSMIEERKEIVRGLRGCYQSIRQFSGEHVQTTSYEDQEVVLIGRMLFAALEKKPGKVDIFAVDQEKGVEEQEFSLCQVRMADETYGWCLYIGRIRPADARRRDPVKKASSLLEILVWMVANGIYNAQTHFTIETIHSILPSQELSRVMKLLDKFLAHNVHEGDSLDVYLSPSKIQNVCLLINVGEESAVTRIATQPAYTGRNDPFCYGMNQSSLVISTEQISLTSWREVMTHRYEGLEGLFECLCDIYNQAGEGQAKPGFQSHCLIPTRGDAIARRVQQLYDDLGRVFCTAAERQPRYVVRGERSFYIFSRREGVLRYDKAASVERLLQVMSLPIPEFSPVRFDPIALDGLPLPDICALNREGVVQVFAMSDKQNVDMFILDERGSLYFRRHASSQVQQVLNPYATFLEAVQQRYALAGGSAVEYHWVAKGSGNEYVIEKISFVARGISSKIDIRVIGQEMAPGRVAYTIYTDEREFSTMEDGRELFKRAAEYVYQRRQSGERYPIYVTDMDVPVSAMGIDSQSQLQTIYFLKYKDKIEAMLSTGGEPVT</sequence>
<keyword evidence="3" id="KW-1185">Reference proteome</keyword>
<accession>A0A8D5ANJ4</accession>
<evidence type="ECO:0000313" key="2">
    <source>
        <dbReference type="EMBL" id="BBL72150.1"/>
    </source>
</evidence>
<dbReference type="EMBL" id="AP019782">
    <property type="protein sequence ID" value="BBL72150.1"/>
    <property type="molecule type" value="Genomic_DNA"/>
</dbReference>
<dbReference type="RefSeq" id="WP_054772661.1">
    <property type="nucleotide sequence ID" value="NZ_AP019782.1"/>
</dbReference>
<organism evidence="2 3">
    <name type="scientific">Methylogaea oryzae</name>
    <dbReference type="NCBI Taxonomy" id="1295382"/>
    <lineage>
        <taxon>Bacteria</taxon>
        <taxon>Pseudomonadati</taxon>
        <taxon>Pseudomonadota</taxon>
        <taxon>Gammaproteobacteria</taxon>
        <taxon>Methylococcales</taxon>
        <taxon>Methylococcaceae</taxon>
        <taxon>Methylogaea</taxon>
    </lineage>
</organism>
<name>A0A8D5ANJ4_9GAMM</name>
<dbReference type="Pfam" id="PF12633">
    <property type="entry name" value="Adenyl_cycl_N"/>
    <property type="match status" value="1"/>
</dbReference>
<dbReference type="PANTHER" id="PTHR38760:SF1">
    <property type="entry name" value="ADENYLATE CYCLASE"/>
    <property type="match status" value="1"/>
</dbReference>
<dbReference type="InterPro" id="IPR000274">
    <property type="entry name" value="Adenylate_cyclase_1"/>
</dbReference>
<dbReference type="InterPro" id="IPR024685">
    <property type="entry name" value="Adenylate_cyclase_1_N"/>
</dbReference>
<feature type="domain" description="Adenylate cyclase class-I N-terminal" evidence="1">
    <location>
        <begin position="22"/>
        <end position="216"/>
    </location>
</feature>